<comment type="caution">
    <text evidence="12">The sequence shown here is derived from an EMBL/GenBank/DDBJ whole genome shotgun (WGS) entry which is preliminary data.</text>
</comment>
<dbReference type="VEuPathDB" id="FungiDB:RhiirFUN_017239"/>
<feature type="compositionally biased region" description="Polar residues" evidence="10">
    <location>
        <begin position="32"/>
        <end position="50"/>
    </location>
</feature>
<feature type="compositionally biased region" description="Polar residues" evidence="10">
    <location>
        <begin position="57"/>
        <end position="81"/>
    </location>
</feature>
<dbReference type="GO" id="GO:0005634">
    <property type="term" value="C:nucleus"/>
    <property type="evidence" value="ECO:0007669"/>
    <property type="project" value="TreeGrafter"/>
</dbReference>
<dbReference type="Proteomes" id="UP000234323">
    <property type="component" value="Unassembled WGS sequence"/>
</dbReference>
<comment type="catalytic activity">
    <reaction evidence="8">
        <text>L-seryl-[protein] + ATP = O-phospho-L-seryl-[protein] + ADP + H(+)</text>
        <dbReference type="Rhea" id="RHEA:17989"/>
        <dbReference type="Rhea" id="RHEA-COMP:9863"/>
        <dbReference type="Rhea" id="RHEA-COMP:11604"/>
        <dbReference type="ChEBI" id="CHEBI:15378"/>
        <dbReference type="ChEBI" id="CHEBI:29999"/>
        <dbReference type="ChEBI" id="CHEBI:30616"/>
        <dbReference type="ChEBI" id="CHEBI:83421"/>
        <dbReference type="ChEBI" id="CHEBI:456216"/>
        <dbReference type="EC" id="2.7.11.1"/>
    </reaction>
</comment>
<dbReference type="FunFam" id="1.10.510.10:FF:000275">
    <property type="entry name" value="SRSF protein kinase 2 isoform X3"/>
    <property type="match status" value="1"/>
</dbReference>
<dbReference type="InterPro" id="IPR051334">
    <property type="entry name" value="SRPK"/>
</dbReference>
<evidence type="ECO:0000256" key="1">
    <source>
        <dbReference type="ARBA" id="ARBA00012513"/>
    </source>
</evidence>
<evidence type="ECO:0000256" key="6">
    <source>
        <dbReference type="ARBA" id="ARBA00022840"/>
    </source>
</evidence>
<proteinExistence type="predicted"/>
<sequence length="587" mass="65960">MSDKRRQVATLKAKQITAQKKRRRRTDPGVKVSTNDMPSTPTRSGLTSPLSPVLSPTAYNSNKIYPQSVTSHQRQTTNEDYSASSASSSASEEEPEKIMTEDEEDLEDYCKGGYHPVKIGDMFNDGRYTVVRKLGWGHFSTVWLARENRQNRHVALKIVKSAPHYTETALDEIKLLQKIVTANPDAPGRRHVVELLDHFQHRGPHGTHVYNHRGIPPHLVKQITKQVLMGLDYMHRECGIIHTDLKPENVLVCVDNVEKVVRNELLCGGKPPATTAKKGQQLRITGSQPLSSPSSKSPSVQNSSIASQQSSQQIQGMSKSQKKKLKQKLKKKAARENGEHMTNGIGEDIYNESLEVVKKNEEKEDADMAENICSSGDVTTSQTSLTRKTSTTKWTTPDSITVFELYTGDYLFDPQTGKNYTKDDDHIAQITELLGNFPKSLALSGKYSNEIFNRKGDLRNITKLRPWKLADVLHDKYALSRTEADFMSSFLLPMLDLNPDKRALARQSLNNPWLQDSSSAMKSTGSRSTEINGTSKPLSRSDTSGDKSVKRENRKSEKNENLERRHSGYYKSTTKANDVKVDPNWKY</sequence>
<dbReference type="VEuPathDB" id="FungiDB:RhiirA1_416211"/>
<dbReference type="VEuPathDB" id="FungiDB:FUN_013847"/>
<evidence type="ECO:0000256" key="9">
    <source>
        <dbReference type="PROSITE-ProRule" id="PRU10141"/>
    </source>
</evidence>
<evidence type="ECO:0000256" key="4">
    <source>
        <dbReference type="ARBA" id="ARBA00022741"/>
    </source>
</evidence>
<evidence type="ECO:0000256" key="2">
    <source>
        <dbReference type="ARBA" id="ARBA00022527"/>
    </source>
</evidence>
<dbReference type="EC" id="2.7.11.1" evidence="1"/>
<feature type="region of interest" description="Disordered" evidence="10">
    <location>
        <begin position="1"/>
        <end position="103"/>
    </location>
</feature>
<evidence type="ECO:0000256" key="5">
    <source>
        <dbReference type="ARBA" id="ARBA00022777"/>
    </source>
</evidence>
<feature type="compositionally biased region" description="Acidic residues" evidence="10">
    <location>
        <begin position="91"/>
        <end position="103"/>
    </location>
</feature>
<feature type="region of interest" description="Disordered" evidence="10">
    <location>
        <begin position="514"/>
        <end position="575"/>
    </location>
</feature>
<protein>
    <recommendedName>
        <fullName evidence="1">non-specific serine/threonine protein kinase</fullName>
        <ecNumber evidence="1">2.7.11.1</ecNumber>
    </recommendedName>
</protein>
<dbReference type="FunFam" id="3.30.200.20:FF:000770">
    <property type="entry name" value="SRSF protein kinase 2"/>
    <property type="match status" value="1"/>
</dbReference>
<dbReference type="GO" id="GO:0050684">
    <property type="term" value="P:regulation of mRNA processing"/>
    <property type="evidence" value="ECO:0007669"/>
    <property type="project" value="TreeGrafter"/>
</dbReference>
<dbReference type="InterPro" id="IPR000719">
    <property type="entry name" value="Prot_kinase_dom"/>
</dbReference>
<evidence type="ECO:0000256" key="3">
    <source>
        <dbReference type="ARBA" id="ARBA00022679"/>
    </source>
</evidence>
<dbReference type="GO" id="GO:0005524">
    <property type="term" value="F:ATP binding"/>
    <property type="evidence" value="ECO:0007669"/>
    <property type="project" value="UniProtKB-UniRule"/>
</dbReference>
<keyword evidence="3" id="KW-0808">Transferase</keyword>
<dbReference type="PROSITE" id="PS00108">
    <property type="entry name" value="PROTEIN_KINASE_ST"/>
    <property type="match status" value="1"/>
</dbReference>
<dbReference type="InterPro" id="IPR017441">
    <property type="entry name" value="Protein_kinase_ATP_BS"/>
</dbReference>
<comment type="catalytic activity">
    <reaction evidence="7">
        <text>L-threonyl-[protein] + ATP = O-phospho-L-threonyl-[protein] + ADP + H(+)</text>
        <dbReference type="Rhea" id="RHEA:46608"/>
        <dbReference type="Rhea" id="RHEA-COMP:11060"/>
        <dbReference type="Rhea" id="RHEA-COMP:11605"/>
        <dbReference type="ChEBI" id="CHEBI:15378"/>
        <dbReference type="ChEBI" id="CHEBI:30013"/>
        <dbReference type="ChEBI" id="CHEBI:30616"/>
        <dbReference type="ChEBI" id="CHEBI:61977"/>
        <dbReference type="ChEBI" id="CHEBI:456216"/>
        <dbReference type="EC" id="2.7.11.1"/>
    </reaction>
</comment>
<organism evidence="12 13">
    <name type="scientific">Rhizophagus irregularis</name>
    <dbReference type="NCBI Taxonomy" id="588596"/>
    <lineage>
        <taxon>Eukaryota</taxon>
        <taxon>Fungi</taxon>
        <taxon>Fungi incertae sedis</taxon>
        <taxon>Mucoromycota</taxon>
        <taxon>Glomeromycotina</taxon>
        <taxon>Glomeromycetes</taxon>
        <taxon>Glomerales</taxon>
        <taxon>Glomeraceae</taxon>
        <taxon>Rhizophagus</taxon>
    </lineage>
</organism>
<feature type="compositionally biased region" description="Basic residues" evidence="10">
    <location>
        <begin position="320"/>
        <end position="333"/>
    </location>
</feature>
<feature type="domain" description="Protein kinase" evidence="11">
    <location>
        <begin position="128"/>
        <end position="514"/>
    </location>
</feature>
<dbReference type="GO" id="GO:0000245">
    <property type="term" value="P:spliceosomal complex assembly"/>
    <property type="evidence" value="ECO:0007669"/>
    <property type="project" value="TreeGrafter"/>
</dbReference>
<dbReference type="InterPro" id="IPR011009">
    <property type="entry name" value="Kinase-like_dom_sf"/>
</dbReference>
<reference evidence="12 13" key="1">
    <citation type="submission" date="2015-10" db="EMBL/GenBank/DDBJ databases">
        <title>Genome analyses suggest a sexual origin of heterokaryosis in a supposedly ancient asexual fungus.</title>
        <authorList>
            <person name="Ropars J."/>
            <person name="Sedzielewska K."/>
            <person name="Noel J."/>
            <person name="Charron P."/>
            <person name="Farinelli L."/>
            <person name="Marton T."/>
            <person name="Kruger M."/>
            <person name="Pelin A."/>
            <person name="Brachmann A."/>
            <person name="Corradi N."/>
        </authorList>
    </citation>
    <scope>NUCLEOTIDE SEQUENCE [LARGE SCALE GENOMIC DNA]</scope>
    <source>
        <strain evidence="12 13">A4</strain>
    </source>
</reference>
<dbReference type="GO" id="GO:0005737">
    <property type="term" value="C:cytoplasm"/>
    <property type="evidence" value="ECO:0007669"/>
    <property type="project" value="TreeGrafter"/>
</dbReference>
<dbReference type="Gene3D" id="1.10.510.10">
    <property type="entry name" value="Transferase(Phosphotransferase) domain 1"/>
    <property type="match status" value="2"/>
</dbReference>
<feature type="binding site" evidence="9">
    <location>
        <position position="157"/>
    </location>
    <ligand>
        <name>ATP</name>
        <dbReference type="ChEBI" id="CHEBI:30616"/>
    </ligand>
</feature>
<dbReference type="PROSITE" id="PS50011">
    <property type="entry name" value="PROTEIN_KINASE_DOM"/>
    <property type="match status" value="1"/>
</dbReference>
<feature type="region of interest" description="Disordered" evidence="10">
    <location>
        <begin position="267"/>
        <end position="347"/>
    </location>
</feature>
<evidence type="ECO:0000313" key="13">
    <source>
        <dbReference type="Proteomes" id="UP000234323"/>
    </source>
</evidence>
<evidence type="ECO:0000256" key="7">
    <source>
        <dbReference type="ARBA" id="ARBA00047899"/>
    </source>
</evidence>
<dbReference type="SMART" id="SM00220">
    <property type="entry name" value="S_TKc"/>
    <property type="match status" value="1"/>
</dbReference>
<evidence type="ECO:0000313" key="12">
    <source>
        <dbReference type="EMBL" id="PKY42922.1"/>
    </source>
</evidence>
<evidence type="ECO:0000256" key="8">
    <source>
        <dbReference type="ARBA" id="ARBA00048679"/>
    </source>
</evidence>
<feature type="compositionally biased region" description="Low complexity" evidence="10">
    <location>
        <begin position="287"/>
        <end position="319"/>
    </location>
</feature>
<gene>
    <name evidence="12" type="ORF">RhiirA4_398112</name>
</gene>
<evidence type="ECO:0000256" key="10">
    <source>
        <dbReference type="SAM" id="MobiDB-lite"/>
    </source>
</evidence>
<feature type="compositionally biased region" description="Polar residues" evidence="10">
    <location>
        <begin position="514"/>
        <end position="542"/>
    </location>
</feature>
<keyword evidence="2" id="KW-0723">Serine/threonine-protein kinase</keyword>
<keyword evidence="13" id="KW-1185">Reference proteome</keyword>
<name>A0A2I1G8J1_9GLOM</name>
<dbReference type="Gene3D" id="3.30.200.20">
    <property type="entry name" value="Phosphorylase Kinase, domain 1"/>
    <property type="match status" value="1"/>
</dbReference>
<keyword evidence="5" id="KW-0418">Kinase</keyword>
<dbReference type="PANTHER" id="PTHR47634:SF9">
    <property type="entry name" value="PROTEIN KINASE DOMAIN-CONTAINING PROTEIN-RELATED"/>
    <property type="match status" value="1"/>
</dbReference>
<dbReference type="Pfam" id="PF00069">
    <property type="entry name" value="Pkinase"/>
    <property type="match status" value="1"/>
</dbReference>
<keyword evidence="4 9" id="KW-0547">Nucleotide-binding</keyword>
<dbReference type="SUPFAM" id="SSF56112">
    <property type="entry name" value="Protein kinase-like (PK-like)"/>
    <property type="match status" value="2"/>
</dbReference>
<dbReference type="InterPro" id="IPR008271">
    <property type="entry name" value="Ser/Thr_kinase_AS"/>
</dbReference>
<feature type="compositionally biased region" description="Basic and acidic residues" evidence="10">
    <location>
        <begin position="543"/>
        <end position="566"/>
    </location>
</feature>
<dbReference type="PANTHER" id="PTHR47634">
    <property type="entry name" value="PROTEIN KINASE DOMAIN-CONTAINING PROTEIN-RELATED"/>
    <property type="match status" value="1"/>
</dbReference>
<dbReference type="EMBL" id="LLXI01000225">
    <property type="protein sequence ID" value="PKY42922.1"/>
    <property type="molecule type" value="Genomic_DNA"/>
</dbReference>
<dbReference type="PROSITE" id="PS00107">
    <property type="entry name" value="PROTEIN_KINASE_ATP"/>
    <property type="match status" value="1"/>
</dbReference>
<dbReference type="AlphaFoldDB" id="A0A2I1G8J1"/>
<evidence type="ECO:0000259" key="11">
    <source>
        <dbReference type="PROSITE" id="PS50011"/>
    </source>
</evidence>
<accession>A0A2I1G8J1</accession>
<keyword evidence="6 9" id="KW-0067">ATP-binding</keyword>
<dbReference type="GO" id="GO:0004674">
    <property type="term" value="F:protein serine/threonine kinase activity"/>
    <property type="evidence" value="ECO:0007669"/>
    <property type="project" value="UniProtKB-KW"/>
</dbReference>